<dbReference type="RefSeq" id="WP_345566669.1">
    <property type="nucleotide sequence ID" value="NZ_BAABDQ010000013.1"/>
</dbReference>
<keyword evidence="1" id="KW-1133">Transmembrane helix</keyword>
<evidence type="ECO:0000256" key="1">
    <source>
        <dbReference type="SAM" id="Phobius"/>
    </source>
</evidence>
<keyword evidence="1" id="KW-0812">Transmembrane</keyword>
<name>A0ABP6XNF4_9ACTN</name>
<evidence type="ECO:0000313" key="2">
    <source>
        <dbReference type="EMBL" id="GAA3570042.1"/>
    </source>
</evidence>
<comment type="caution">
    <text evidence="2">The sequence shown here is derived from an EMBL/GenBank/DDBJ whole genome shotgun (WGS) entry which is preliminary data.</text>
</comment>
<feature type="transmembrane region" description="Helical" evidence="1">
    <location>
        <begin position="121"/>
        <end position="140"/>
    </location>
</feature>
<organism evidence="2 3">
    <name type="scientific">Nonomuraea rosea</name>
    <dbReference type="NCBI Taxonomy" id="638574"/>
    <lineage>
        <taxon>Bacteria</taxon>
        <taxon>Bacillati</taxon>
        <taxon>Actinomycetota</taxon>
        <taxon>Actinomycetes</taxon>
        <taxon>Streptosporangiales</taxon>
        <taxon>Streptosporangiaceae</taxon>
        <taxon>Nonomuraea</taxon>
    </lineage>
</organism>
<keyword evidence="3" id="KW-1185">Reference proteome</keyword>
<protein>
    <submittedName>
        <fullName evidence="2">DUF2306 domain-containing protein</fullName>
    </submittedName>
</protein>
<proteinExistence type="predicted"/>
<dbReference type="Proteomes" id="UP001500630">
    <property type="component" value="Unassembled WGS sequence"/>
</dbReference>
<feature type="transmembrane region" description="Helical" evidence="1">
    <location>
        <begin position="89"/>
        <end position="109"/>
    </location>
</feature>
<dbReference type="InterPro" id="IPR018750">
    <property type="entry name" value="DUF2306_membrane"/>
</dbReference>
<gene>
    <name evidence="2" type="ORF">GCM10022419_058640</name>
</gene>
<evidence type="ECO:0000313" key="3">
    <source>
        <dbReference type="Proteomes" id="UP001500630"/>
    </source>
</evidence>
<dbReference type="Pfam" id="PF10067">
    <property type="entry name" value="DUF2306"/>
    <property type="match status" value="1"/>
</dbReference>
<dbReference type="EMBL" id="BAABDQ010000013">
    <property type="protein sequence ID" value="GAA3570042.1"/>
    <property type="molecule type" value="Genomic_DNA"/>
</dbReference>
<sequence length="209" mass="22713">MTVTSSRAAWLVPTALIVLSVVPALGGAIRLTDLTGGEVTPESARFFASPVPVVLHIFAVTTYSLLGAFQFAPGLRRRRPRWHRTAGRILVPCGLIAALTGLWMTVFYAHPPGDGTLLTGIRLVFGSAMFVSIVLGFAAVRRRDFARHRAWMMRGYAIALGAGTQALTLTLGSLIPMESAELRRALLMAVAWVINLVVAEWFIRNRISS</sequence>
<feature type="transmembrane region" description="Helical" evidence="1">
    <location>
        <begin position="50"/>
        <end position="69"/>
    </location>
</feature>
<keyword evidence="1" id="KW-0472">Membrane</keyword>
<feature type="transmembrane region" description="Helical" evidence="1">
    <location>
        <begin position="185"/>
        <end position="203"/>
    </location>
</feature>
<reference evidence="3" key="1">
    <citation type="journal article" date="2019" name="Int. J. Syst. Evol. Microbiol.">
        <title>The Global Catalogue of Microorganisms (GCM) 10K type strain sequencing project: providing services to taxonomists for standard genome sequencing and annotation.</title>
        <authorList>
            <consortium name="The Broad Institute Genomics Platform"/>
            <consortium name="The Broad Institute Genome Sequencing Center for Infectious Disease"/>
            <person name="Wu L."/>
            <person name="Ma J."/>
        </authorList>
    </citation>
    <scope>NUCLEOTIDE SEQUENCE [LARGE SCALE GENOMIC DNA]</scope>
    <source>
        <strain evidence="3">JCM 17326</strain>
    </source>
</reference>
<feature type="transmembrane region" description="Helical" evidence="1">
    <location>
        <begin position="152"/>
        <end position="173"/>
    </location>
</feature>
<accession>A0ABP6XNF4</accession>